<evidence type="ECO:0000313" key="2">
    <source>
        <dbReference type="EMBL" id="BCX42012.1"/>
    </source>
</evidence>
<reference evidence="2 3" key="1">
    <citation type="submission" date="2021-05" db="EMBL/GenBank/DDBJ databases">
        <title>Complete Genome Sequence of Stenotrophomonas pavanii strain Y.</title>
        <authorList>
            <person name="Dohra H."/>
            <person name="Mohad Din A.R.J."/>
            <person name="Suzuki K."/>
            <person name="Fatma A."/>
            <person name="Honjyo M."/>
            <person name="Nishimura T."/>
            <person name="Moriuch R."/>
            <person name="Masuda K."/>
            <person name="Minoura A."/>
            <person name="Tashiro Y."/>
            <person name="Futamata H."/>
        </authorList>
    </citation>
    <scope>NUCLEOTIDE SEQUENCE [LARGE SCALE GENOMIC DNA]</scope>
    <source>
        <strain evidence="3">Y</strain>
    </source>
</reference>
<feature type="region of interest" description="Disordered" evidence="1">
    <location>
        <begin position="198"/>
        <end position="223"/>
    </location>
</feature>
<evidence type="ECO:0000313" key="3">
    <source>
        <dbReference type="Proteomes" id="UP000825066"/>
    </source>
</evidence>
<name>A0ABM7QXB9_9GAMM</name>
<keyword evidence="3" id="KW-1185">Reference proteome</keyword>
<dbReference type="RefSeq" id="WP_245003207.1">
    <property type="nucleotide sequence ID" value="NZ_AP024684.1"/>
</dbReference>
<sequence length="223" mass="24029">MRLPVLFVISRFSSHVSARHLCVAATVRPARSTAMTTPDFPRLHPHRSSATGGEPSDHAAAADPNAFIATLHRIGKGAAADGQPWPERHQMPGRCMALADADCALAGQRVTLELLLAAERVRQNGAEAEYVGDRVMEGLILACLAMNAQVSARMQQEGSRGRHITRDVSPALYEQIVQSTFEKGGVFYILPDKDSIATTSPGFAQSRGDAKDEDEKGARRASK</sequence>
<gene>
    <name evidence="2" type="ORF">STNY_R01590</name>
</gene>
<dbReference type="Proteomes" id="UP000825066">
    <property type="component" value="Chromosome"/>
</dbReference>
<feature type="compositionally biased region" description="Basic and acidic residues" evidence="1">
    <location>
        <begin position="208"/>
        <end position="223"/>
    </location>
</feature>
<accession>A0ABM7QXB9</accession>
<evidence type="ECO:0000256" key="1">
    <source>
        <dbReference type="SAM" id="MobiDB-lite"/>
    </source>
</evidence>
<feature type="region of interest" description="Disordered" evidence="1">
    <location>
        <begin position="34"/>
        <end position="60"/>
    </location>
</feature>
<organism evidence="2 3">
    <name type="scientific">Stenotrophomonas pavanii</name>
    <dbReference type="NCBI Taxonomy" id="487698"/>
    <lineage>
        <taxon>Bacteria</taxon>
        <taxon>Pseudomonadati</taxon>
        <taxon>Pseudomonadota</taxon>
        <taxon>Gammaproteobacteria</taxon>
        <taxon>Lysobacterales</taxon>
        <taxon>Lysobacteraceae</taxon>
        <taxon>Stenotrophomonas</taxon>
    </lineage>
</organism>
<proteinExistence type="predicted"/>
<protein>
    <submittedName>
        <fullName evidence="2">Uncharacterized protein</fullName>
    </submittedName>
</protein>
<dbReference type="EMBL" id="AP024684">
    <property type="protein sequence ID" value="BCX42012.1"/>
    <property type="molecule type" value="Genomic_DNA"/>
</dbReference>